<evidence type="ECO:0000313" key="3">
    <source>
        <dbReference type="Proteomes" id="UP000257109"/>
    </source>
</evidence>
<organism evidence="2 3">
    <name type="scientific">Mucuna pruriens</name>
    <name type="common">Velvet bean</name>
    <name type="synonym">Dolichos pruriens</name>
    <dbReference type="NCBI Taxonomy" id="157652"/>
    <lineage>
        <taxon>Eukaryota</taxon>
        <taxon>Viridiplantae</taxon>
        <taxon>Streptophyta</taxon>
        <taxon>Embryophyta</taxon>
        <taxon>Tracheophyta</taxon>
        <taxon>Spermatophyta</taxon>
        <taxon>Magnoliopsida</taxon>
        <taxon>eudicotyledons</taxon>
        <taxon>Gunneridae</taxon>
        <taxon>Pentapetalae</taxon>
        <taxon>rosids</taxon>
        <taxon>fabids</taxon>
        <taxon>Fabales</taxon>
        <taxon>Fabaceae</taxon>
        <taxon>Papilionoideae</taxon>
        <taxon>50 kb inversion clade</taxon>
        <taxon>NPAAA clade</taxon>
        <taxon>indigoferoid/millettioid clade</taxon>
        <taxon>Phaseoleae</taxon>
        <taxon>Mucuna</taxon>
    </lineage>
</organism>
<dbReference type="AlphaFoldDB" id="A0A371FQJ0"/>
<evidence type="ECO:0000313" key="2">
    <source>
        <dbReference type="EMBL" id="RDX80588.1"/>
    </source>
</evidence>
<feature type="non-terminal residue" evidence="2">
    <location>
        <position position="1"/>
    </location>
</feature>
<evidence type="ECO:0000256" key="1">
    <source>
        <dbReference type="SAM" id="MobiDB-lite"/>
    </source>
</evidence>
<reference evidence="2" key="1">
    <citation type="submission" date="2018-05" db="EMBL/GenBank/DDBJ databases">
        <title>Draft genome of Mucuna pruriens seed.</title>
        <authorList>
            <person name="Nnadi N.E."/>
            <person name="Vos R."/>
            <person name="Hasami M.H."/>
            <person name="Devisetty U.K."/>
            <person name="Aguiy J.C."/>
        </authorList>
    </citation>
    <scope>NUCLEOTIDE SEQUENCE [LARGE SCALE GENOMIC DNA]</scope>
    <source>
        <strain evidence="2">JCA_2017</strain>
    </source>
</reference>
<feature type="region of interest" description="Disordered" evidence="1">
    <location>
        <begin position="48"/>
        <end position="94"/>
    </location>
</feature>
<gene>
    <name evidence="2" type="ORF">CR513_38837</name>
</gene>
<comment type="caution">
    <text evidence="2">The sequence shown here is derived from an EMBL/GenBank/DDBJ whole genome shotgun (WGS) entry which is preliminary data.</text>
</comment>
<feature type="compositionally biased region" description="Basic and acidic residues" evidence="1">
    <location>
        <begin position="60"/>
        <end position="88"/>
    </location>
</feature>
<dbReference type="EMBL" id="QJKJ01008163">
    <property type="protein sequence ID" value="RDX80588.1"/>
    <property type="molecule type" value="Genomic_DNA"/>
</dbReference>
<proteinExistence type="predicted"/>
<protein>
    <submittedName>
        <fullName evidence="2">Uncharacterized protein</fullName>
    </submittedName>
</protein>
<feature type="compositionally biased region" description="Polar residues" evidence="1">
    <location>
        <begin position="13"/>
        <end position="22"/>
    </location>
</feature>
<name>A0A371FQJ0_MUCPR</name>
<keyword evidence="3" id="KW-1185">Reference proteome</keyword>
<dbReference type="Proteomes" id="UP000257109">
    <property type="component" value="Unassembled WGS sequence"/>
</dbReference>
<feature type="region of interest" description="Disordered" evidence="1">
    <location>
        <begin position="1"/>
        <end position="23"/>
    </location>
</feature>
<sequence>MIPVEVSKHSIRRTNFNPNDNSDAIRIDLDLVEKAREQACIRQEACQQQAARRHNSKSRGRQEKLGRKGRKESSRPIERVHSGSEKRSSIVPTD</sequence>
<accession>A0A371FQJ0</accession>